<dbReference type="PROSITE" id="PS51318">
    <property type="entry name" value="TAT"/>
    <property type="match status" value="1"/>
</dbReference>
<dbReference type="AlphaFoldDB" id="A0A482YCY2"/>
<evidence type="ECO:0000256" key="3">
    <source>
        <dbReference type="ARBA" id="ARBA00022801"/>
    </source>
</evidence>
<evidence type="ECO:0000256" key="4">
    <source>
        <dbReference type="ARBA" id="ARBA00022825"/>
    </source>
</evidence>
<evidence type="ECO:0000256" key="1">
    <source>
        <dbReference type="ARBA" id="ARBA00011073"/>
    </source>
</evidence>
<reference evidence="8 9" key="1">
    <citation type="submission" date="2019-02" db="EMBL/GenBank/DDBJ databases">
        <title>Genomic Encyclopedia of Archaeal and Bacterial Type Strains, Phase II (KMG-II): from individual species to whole genera.</title>
        <authorList>
            <person name="Goeker M."/>
        </authorList>
    </citation>
    <scope>NUCLEOTIDE SEQUENCE [LARGE SCALE GENOMIC DNA]</scope>
    <source>
        <strain evidence="8 9">DSM 18328</strain>
    </source>
</reference>
<feature type="transmembrane region" description="Helical" evidence="6">
    <location>
        <begin position="12"/>
        <end position="34"/>
    </location>
</feature>
<keyword evidence="6" id="KW-0812">Transmembrane</keyword>
<dbReference type="SUPFAM" id="SSF52743">
    <property type="entry name" value="Subtilisin-like"/>
    <property type="match status" value="1"/>
</dbReference>
<dbReference type="InterPro" id="IPR015500">
    <property type="entry name" value="Peptidase_S8_subtilisin-rel"/>
</dbReference>
<dbReference type="InterPro" id="IPR036852">
    <property type="entry name" value="Peptidase_S8/S53_dom_sf"/>
</dbReference>
<evidence type="ECO:0000256" key="6">
    <source>
        <dbReference type="SAM" id="Phobius"/>
    </source>
</evidence>
<feature type="active site" description="Charge relay system" evidence="5">
    <location>
        <position position="149"/>
    </location>
</feature>
<sequence>MSDEKRREVDRRGFLTISGAVIGGIAAGTSVTVAESTERFLVDTGNIDRSELESAVDEIIHDIEAIDIAVVRGAESDLERVTEEFEPDTVYELDLPAQRTEAPEVGDADVSSTSIDALFGPAQWDKQVQDIPEAHEITKGEGARVTILDTGIGTFFGDDVFHPDLSVNTDLSKNFTEDGGDAGDAGFHGTAVAGTVAAQGVGVLGTAPEAELVSCRVFSGMGGAAFGDIVAAMNYSVDIDADVANMSLGAYPVPREGIGKFYGGVLNRTTARANSNGTLLVVSAGNDSADLQDDGSIVSLPNQAANTVSVSATSPAGFDPLFGTPPEEPAETPASYTNYGTNVINVSAPGGDVREDGSLFDLVLTTAPPLNILLPYIYISGTSFSAPQVAGAAALVRSVDPDASTKQVRSILERNAVNANELSGDNSFHGRGFLDPVPSVKDASNAN</sequence>
<dbReference type="InterPro" id="IPR022398">
    <property type="entry name" value="Peptidase_S8_His-AS"/>
</dbReference>
<dbReference type="InterPro" id="IPR050131">
    <property type="entry name" value="Peptidase_S8_subtilisin-like"/>
</dbReference>
<accession>A0A482YCY2</accession>
<dbReference type="PANTHER" id="PTHR43806">
    <property type="entry name" value="PEPTIDASE S8"/>
    <property type="match status" value="1"/>
</dbReference>
<dbReference type="PANTHER" id="PTHR43806:SF11">
    <property type="entry name" value="CEREVISIN-RELATED"/>
    <property type="match status" value="1"/>
</dbReference>
<evidence type="ECO:0000313" key="8">
    <source>
        <dbReference type="EMBL" id="RZV12614.1"/>
    </source>
</evidence>
<dbReference type="PROSITE" id="PS00137">
    <property type="entry name" value="SUBTILASE_HIS"/>
    <property type="match status" value="1"/>
</dbReference>
<protein>
    <submittedName>
        <fullName evidence="8">Subtilase family protein</fullName>
    </submittedName>
</protein>
<proteinExistence type="inferred from homology"/>
<dbReference type="GO" id="GO:0006508">
    <property type="term" value="P:proteolysis"/>
    <property type="evidence" value="ECO:0007669"/>
    <property type="project" value="UniProtKB-KW"/>
</dbReference>
<keyword evidence="2 5" id="KW-0645">Protease</keyword>
<keyword evidence="4 5" id="KW-0720">Serine protease</keyword>
<feature type="domain" description="Peptidase S8/S53" evidence="7">
    <location>
        <begin position="140"/>
        <end position="423"/>
    </location>
</feature>
<dbReference type="OrthoDB" id="341609at2157"/>
<dbReference type="RefSeq" id="WP_207225230.1">
    <property type="nucleotide sequence ID" value="NZ_SHMP01000001.1"/>
</dbReference>
<keyword evidence="6" id="KW-0472">Membrane</keyword>
<comment type="similarity">
    <text evidence="1 5">Belongs to the peptidase S8 family.</text>
</comment>
<dbReference type="Gene3D" id="3.40.50.200">
    <property type="entry name" value="Peptidase S8/S53 domain"/>
    <property type="match status" value="1"/>
</dbReference>
<evidence type="ECO:0000256" key="5">
    <source>
        <dbReference type="PROSITE-ProRule" id="PRU01240"/>
    </source>
</evidence>
<keyword evidence="3 5" id="KW-0378">Hydrolase</keyword>
<dbReference type="GO" id="GO:0004252">
    <property type="term" value="F:serine-type endopeptidase activity"/>
    <property type="evidence" value="ECO:0007669"/>
    <property type="project" value="UniProtKB-UniRule"/>
</dbReference>
<evidence type="ECO:0000256" key="2">
    <source>
        <dbReference type="ARBA" id="ARBA00022670"/>
    </source>
</evidence>
<dbReference type="InterPro" id="IPR006311">
    <property type="entry name" value="TAT_signal"/>
</dbReference>
<evidence type="ECO:0000313" key="9">
    <source>
        <dbReference type="Proteomes" id="UP000291097"/>
    </source>
</evidence>
<keyword evidence="6" id="KW-1133">Transmembrane helix</keyword>
<evidence type="ECO:0000259" key="7">
    <source>
        <dbReference type="Pfam" id="PF00082"/>
    </source>
</evidence>
<name>A0A482YCY2_9EURY</name>
<gene>
    <name evidence="8" type="ORF">BDK88_0032</name>
</gene>
<dbReference type="Proteomes" id="UP000291097">
    <property type="component" value="Unassembled WGS sequence"/>
</dbReference>
<dbReference type="InterPro" id="IPR000209">
    <property type="entry name" value="Peptidase_S8/S53_dom"/>
</dbReference>
<dbReference type="EMBL" id="SHMP01000001">
    <property type="protein sequence ID" value="RZV12614.1"/>
    <property type="molecule type" value="Genomic_DNA"/>
</dbReference>
<feature type="active site" description="Charge relay system" evidence="5">
    <location>
        <position position="383"/>
    </location>
</feature>
<dbReference type="PROSITE" id="PS00138">
    <property type="entry name" value="SUBTILASE_SER"/>
    <property type="match status" value="1"/>
</dbReference>
<dbReference type="Pfam" id="PF00082">
    <property type="entry name" value="Peptidase_S8"/>
    <property type="match status" value="1"/>
</dbReference>
<comment type="caution">
    <text evidence="8">The sequence shown here is derived from an EMBL/GenBank/DDBJ whole genome shotgun (WGS) entry which is preliminary data.</text>
</comment>
<dbReference type="PRINTS" id="PR00723">
    <property type="entry name" value="SUBTILISIN"/>
</dbReference>
<dbReference type="InterPro" id="IPR023828">
    <property type="entry name" value="Peptidase_S8_Ser-AS"/>
</dbReference>
<organism evidence="8 9">
    <name type="scientific">Natrinema hispanicum</name>
    <dbReference type="NCBI Taxonomy" id="392421"/>
    <lineage>
        <taxon>Archaea</taxon>
        <taxon>Methanobacteriati</taxon>
        <taxon>Methanobacteriota</taxon>
        <taxon>Stenosarchaea group</taxon>
        <taxon>Halobacteria</taxon>
        <taxon>Halobacteriales</taxon>
        <taxon>Natrialbaceae</taxon>
        <taxon>Natrinema</taxon>
    </lineage>
</organism>
<dbReference type="PROSITE" id="PS51892">
    <property type="entry name" value="SUBTILASE"/>
    <property type="match status" value="1"/>
</dbReference>
<feature type="active site" description="Charge relay system" evidence="5">
    <location>
        <position position="188"/>
    </location>
</feature>